<sequence length="158" mass="17659">MGPTEALVLVSLAGLSRKSSFKAFVFVHPEKREPALIESREPHKARTTLPIVYLCTISVAIGNDEVFANTPGAGPYYVKEHMIGPTLKCSVRSKFADRARYQVQWQRYNKGNLRYISINDQLLDSAHFELVGDISSGVYDLKLKDIAQNAVEGSYYCT</sequence>
<dbReference type="InterPro" id="IPR013783">
    <property type="entry name" value="Ig-like_fold"/>
</dbReference>
<evidence type="ECO:0000259" key="1">
    <source>
        <dbReference type="PROSITE" id="PS50835"/>
    </source>
</evidence>
<dbReference type="PROSITE" id="PS50835">
    <property type="entry name" value="IG_LIKE"/>
    <property type="match status" value="1"/>
</dbReference>
<name>A0A3P7JK39_STRVU</name>
<organism evidence="2 3">
    <name type="scientific">Strongylus vulgaris</name>
    <name type="common">Blood worm</name>
    <dbReference type="NCBI Taxonomy" id="40348"/>
    <lineage>
        <taxon>Eukaryota</taxon>
        <taxon>Metazoa</taxon>
        <taxon>Ecdysozoa</taxon>
        <taxon>Nematoda</taxon>
        <taxon>Chromadorea</taxon>
        <taxon>Rhabditida</taxon>
        <taxon>Rhabditina</taxon>
        <taxon>Rhabditomorpha</taxon>
        <taxon>Strongyloidea</taxon>
        <taxon>Strongylidae</taxon>
        <taxon>Strongylus</taxon>
    </lineage>
</organism>
<dbReference type="Gene3D" id="2.60.40.10">
    <property type="entry name" value="Immunoglobulins"/>
    <property type="match status" value="1"/>
</dbReference>
<accession>A0A3P7JK39</accession>
<feature type="non-terminal residue" evidence="2">
    <location>
        <position position="158"/>
    </location>
</feature>
<keyword evidence="3" id="KW-1185">Reference proteome</keyword>
<dbReference type="AlphaFoldDB" id="A0A3P7JK39"/>
<reference evidence="2 3" key="1">
    <citation type="submission" date="2018-11" db="EMBL/GenBank/DDBJ databases">
        <authorList>
            <consortium name="Pathogen Informatics"/>
        </authorList>
    </citation>
    <scope>NUCLEOTIDE SEQUENCE [LARGE SCALE GENOMIC DNA]</scope>
</reference>
<feature type="domain" description="Ig-like" evidence="1">
    <location>
        <begin position="71"/>
        <end position="158"/>
    </location>
</feature>
<gene>
    <name evidence="2" type="ORF">SVUK_LOCUS11555</name>
</gene>
<evidence type="ECO:0000313" key="2">
    <source>
        <dbReference type="EMBL" id="VDM76557.1"/>
    </source>
</evidence>
<evidence type="ECO:0000313" key="3">
    <source>
        <dbReference type="Proteomes" id="UP000270094"/>
    </source>
</evidence>
<dbReference type="InterPro" id="IPR007110">
    <property type="entry name" value="Ig-like_dom"/>
</dbReference>
<dbReference type="EMBL" id="UYYB01097225">
    <property type="protein sequence ID" value="VDM76557.1"/>
    <property type="molecule type" value="Genomic_DNA"/>
</dbReference>
<proteinExistence type="predicted"/>
<protein>
    <recommendedName>
        <fullName evidence="1">Ig-like domain-containing protein</fullName>
    </recommendedName>
</protein>
<dbReference type="OrthoDB" id="5857426at2759"/>
<dbReference type="Proteomes" id="UP000270094">
    <property type="component" value="Unassembled WGS sequence"/>
</dbReference>